<sequence length="208" mass="22747">MTTSSNMNYPMSTVSTLTSCSSEASVELYEERLKPGIDALKNSCTPLRELVGAAEKIIHEKFTPDAGSTYKYKKDSKEISVGLDKIIIAMLACVEECGGESGKRYVACAISACSEGDDVVGALEALGTTWLTHLLFIFKTSKAHRNQLNKKSYTNIVPRSSHPNPAPGTKLRLFKSAMMTFDILVNFTGLEVQTLEELHDILDGLSME</sequence>
<gene>
    <name evidence="1" type="ORF">CPB84DRAFT_1829331</name>
</gene>
<accession>A0A9P5TFK1</accession>
<organism evidence="1 2">
    <name type="scientific">Gymnopilus junonius</name>
    <name type="common">Spectacular rustgill mushroom</name>
    <name type="synonym">Gymnopilus spectabilis subsp. junonius</name>
    <dbReference type="NCBI Taxonomy" id="109634"/>
    <lineage>
        <taxon>Eukaryota</taxon>
        <taxon>Fungi</taxon>
        <taxon>Dikarya</taxon>
        <taxon>Basidiomycota</taxon>
        <taxon>Agaricomycotina</taxon>
        <taxon>Agaricomycetes</taxon>
        <taxon>Agaricomycetidae</taxon>
        <taxon>Agaricales</taxon>
        <taxon>Agaricineae</taxon>
        <taxon>Hymenogastraceae</taxon>
        <taxon>Gymnopilus</taxon>
    </lineage>
</organism>
<evidence type="ECO:0000313" key="2">
    <source>
        <dbReference type="Proteomes" id="UP000724874"/>
    </source>
</evidence>
<dbReference type="OrthoDB" id="3163863at2759"/>
<reference evidence="1" key="1">
    <citation type="submission" date="2020-11" db="EMBL/GenBank/DDBJ databases">
        <authorList>
            <consortium name="DOE Joint Genome Institute"/>
            <person name="Ahrendt S."/>
            <person name="Riley R."/>
            <person name="Andreopoulos W."/>
            <person name="LaButti K."/>
            <person name="Pangilinan J."/>
            <person name="Ruiz-duenas F.J."/>
            <person name="Barrasa J.M."/>
            <person name="Sanchez-Garcia M."/>
            <person name="Camarero S."/>
            <person name="Miyauchi S."/>
            <person name="Serrano A."/>
            <person name="Linde D."/>
            <person name="Babiker R."/>
            <person name="Drula E."/>
            <person name="Ayuso-Fernandez I."/>
            <person name="Pacheco R."/>
            <person name="Padilla G."/>
            <person name="Ferreira P."/>
            <person name="Barriuso J."/>
            <person name="Kellner H."/>
            <person name="Castanera R."/>
            <person name="Alfaro M."/>
            <person name="Ramirez L."/>
            <person name="Pisabarro A.G."/>
            <person name="Kuo A."/>
            <person name="Tritt A."/>
            <person name="Lipzen A."/>
            <person name="He G."/>
            <person name="Yan M."/>
            <person name="Ng V."/>
            <person name="Cullen D."/>
            <person name="Martin F."/>
            <person name="Rosso M.-N."/>
            <person name="Henrissat B."/>
            <person name="Hibbett D."/>
            <person name="Martinez A.T."/>
            <person name="Grigoriev I.V."/>
        </authorList>
    </citation>
    <scope>NUCLEOTIDE SEQUENCE</scope>
    <source>
        <strain evidence="1">AH 44721</strain>
    </source>
</reference>
<dbReference type="EMBL" id="JADNYJ010000209">
    <property type="protein sequence ID" value="KAF8874716.1"/>
    <property type="molecule type" value="Genomic_DNA"/>
</dbReference>
<comment type="caution">
    <text evidence="1">The sequence shown here is derived from an EMBL/GenBank/DDBJ whole genome shotgun (WGS) entry which is preliminary data.</text>
</comment>
<keyword evidence="2" id="KW-1185">Reference proteome</keyword>
<proteinExistence type="predicted"/>
<dbReference type="Proteomes" id="UP000724874">
    <property type="component" value="Unassembled WGS sequence"/>
</dbReference>
<name>A0A9P5TFK1_GYMJU</name>
<evidence type="ECO:0000313" key="1">
    <source>
        <dbReference type="EMBL" id="KAF8874716.1"/>
    </source>
</evidence>
<dbReference type="AlphaFoldDB" id="A0A9P5TFK1"/>
<protein>
    <submittedName>
        <fullName evidence="1">Uncharacterized protein</fullName>
    </submittedName>
</protein>